<feature type="region of interest" description="Disordered" evidence="1">
    <location>
        <begin position="415"/>
        <end position="485"/>
    </location>
</feature>
<gene>
    <name evidence="2" type="ORF">LSALG_LOCUS38434</name>
</gene>
<accession>A0AA35ZVM9</accession>
<feature type="region of interest" description="Disordered" evidence="1">
    <location>
        <begin position="202"/>
        <end position="225"/>
    </location>
</feature>
<dbReference type="AlphaFoldDB" id="A0AA35ZVM9"/>
<feature type="compositionally biased region" description="Basic and acidic residues" evidence="1">
    <location>
        <begin position="60"/>
        <end position="71"/>
    </location>
</feature>
<dbReference type="Proteomes" id="UP001177003">
    <property type="component" value="Chromosome 8"/>
</dbReference>
<feature type="compositionally biased region" description="Polar residues" evidence="1">
    <location>
        <begin position="101"/>
        <end position="114"/>
    </location>
</feature>
<feature type="compositionally biased region" description="Basic and acidic residues" evidence="1">
    <location>
        <begin position="287"/>
        <end position="325"/>
    </location>
</feature>
<feature type="compositionally biased region" description="Acidic residues" evidence="1">
    <location>
        <begin position="215"/>
        <end position="225"/>
    </location>
</feature>
<feature type="region of interest" description="Disordered" evidence="1">
    <location>
        <begin position="57"/>
        <end position="136"/>
    </location>
</feature>
<keyword evidence="3" id="KW-1185">Reference proteome</keyword>
<feature type="region of interest" description="Disordered" evidence="1">
    <location>
        <begin position="266"/>
        <end position="325"/>
    </location>
</feature>
<evidence type="ECO:0000256" key="1">
    <source>
        <dbReference type="SAM" id="MobiDB-lite"/>
    </source>
</evidence>
<feature type="compositionally biased region" description="Polar residues" evidence="1">
    <location>
        <begin position="441"/>
        <end position="477"/>
    </location>
</feature>
<evidence type="ECO:0000313" key="3">
    <source>
        <dbReference type="Proteomes" id="UP001177003"/>
    </source>
</evidence>
<sequence>MHVMKGLNRLCFEYFSCLFLEFWVGRGIGGSYFSQNKVYTFKSNLYLNINVSSSINGTKNFDHEGKESNTKEDEEQGVEAVAGAQTFAVSSQKDSKRKNGISPSPSYKSGSLRNPGSVPFVWEHTPGKPKDETKTQKHIKYLVPKPPPGRISKPKKQESLEVKLTEFESSKEIKKESSDSRVINEKPLEVKKVVNRENEKPQITYGPNFLQFTGDDSEEDSDFDYDEHENTSYKVCGLLPHFCLKGSIGILNPLPGLSMRTRLPISSANKTPSESSSASSQPARVAVYEHRSLAKQEKEETVIKNEPKEATNQKERSEPLDRVISDDDINSKNKEVNLQKKGLISFKELLAVENEKESSPQNHMVEKTLYIDTIHKVETAKSDEGIFGISHIPKQDKETGFCEDPKVERDLKFSRQNDMELPAPPPLPKSPSDSWLWRTLPSMSSKNLSLRANPNPKHPTSNTRAKLENFQSQNPQGQLLPIPET</sequence>
<proteinExistence type="predicted"/>
<feature type="compositionally biased region" description="Low complexity" evidence="1">
    <location>
        <begin position="266"/>
        <end position="280"/>
    </location>
</feature>
<feature type="compositionally biased region" description="Basic and acidic residues" evidence="1">
    <location>
        <begin position="125"/>
        <end position="135"/>
    </location>
</feature>
<dbReference type="InterPro" id="IPR007789">
    <property type="entry name" value="DUF688"/>
</dbReference>
<reference evidence="2" key="1">
    <citation type="submission" date="2023-04" db="EMBL/GenBank/DDBJ databases">
        <authorList>
            <person name="Vijverberg K."/>
            <person name="Xiong W."/>
            <person name="Schranz E."/>
        </authorList>
    </citation>
    <scope>NUCLEOTIDE SEQUENCE</scope>
</reference>
<dbReference type="PANTHER" id="PTHR33671">
    <property type="entry name" value="N-METHYLTRANSFERASE, PUTATIVE (DUF688)-RELATED"/>
    <property type="match status" value="1"/>
</dbReference>
<dbReference type="Pfam" id="PF05097">
    <property type="entry name" value="DUF688"/>
    <property type="match status" value="1"/>
</dbReference>
<dbReference type="EMBL" id="OX465084">
    <property type="protein sequence ID" value="CAI9299744.1"/>
    <property type="molecule type" value="Genomic_DNA"/>
</dbReference>
<name>A0AA35ZVM9_LACSI</name>
<protein>
    <submittedName>
        <fullName evidence="2">Uncharacterized protein</fullName>
    </submittedName>
</protein>
<dbReference type="PANTHER" id="PTHR33671:SF16">
    <property type="match status" value="1"/>
</dbReference>
<evidence type="ECO:0000313" key="2">
    <source>
        <dbReference type="EMBL" id="CAI9299744.1"/>
    </source>
</evidence>
<organism evidence="2 3">
    <name type="scientific">Lactuca saligna</name>
    <name type="common">Willowleaf lettuce</name>
    <dbReference type="NCBI Taxonomy" id="75948"/>
    <lineage>
        <taxon>Eukaryota</taxon>
        <taxon>Viridiplantae</taxon>
        <taxon>Streptophyta</taxon>
        <taxon>Embryophyta</taxon>
        <taxon>Tracheophyta</taxon>
        <taxon>Spermatophyta</taxon>
        <taxon>Magnoliopsida</taxon>
        <taxon>eudicotyledons</taxon>
        <taxon>Gunneridae</taxon>
        <taxon>Pentapetalae</taxon>
        <taxon>asterids</taxon>
        <taxon>campanulids</taxon>
        <taxon>Asterales</taxon>
        <taxon>Asteraceae</taxon>
        <taxon>Cichorioideae</taxon>
        <taxon>Cichorieae</taxon>
        <taxon>Lactucinae</taxon>
        <taxon>Lactuca</taxon>
    </lineage>
</organism>